<dbReference type="InterPro" id="IPR050099">
    <property type="entry name" value="SIS_GmhA/DiaA_subfam"/>
</dbReference>
<dbReference type="AlphaFoldDB" id="A0A1G4G407"/>
<dbReference type="PANTHER" id="PTHR30390">
    <property type="entry name" value="SEDOHEPTULOSE 7-PHOSPHATE ISOMERASE / DNAA INITIATOR-ASSOCIATING FACTOR FOR REPLICATION INITIATION"/>
    <property type="match status" value="1"/>
</dbReference>
<dbReference type="EMBL" id="LT608328">
    <property type="protein sequence ID" value="SCM55412.1"/>
    <property type="molecule type" value="Genomic_DNA"/>
</dbReference>
<dbReference type="InterPro" id="IPR001347">
    <property type="entry name" value="SIS_dom"/>
</dbReference>
<dbReference type="Pfam" id="PF13580">
    <property type="entry name" value="SIS_2"/>
    <property type="match status" value="1"/>
</dbReference>
<evidence type="ECO:0000313" key="2">
    <source>
        <dbReference type="EMBL" id="SCM55412.1"/>
    </source>
</evidence>
<evidence type="ECO:0000313" key="3">
    <source>
        <dbReference type="Proteomes" id="UP000178485"/>
    </source>
</evidence>
<proteinExistence type="predicted"/>
<dbReference type="KEGG" id="pmuc:ING2E5A_0339"/>
<feature type="domain" description="SIS" evidence="1">
    <location>
        <begin position="36"/>
        <end position="192"/>
    </location>
</feature>
<dbReference type="PROSITE" id="PS51464">
    <property type="entry name" value="SIS"/>
    <property type="match status" value="1"/>
</dbReference>
<protein>
    <submittedName>
        <fullName evidence="2">Phosphoheptose isomerase</fullName>
        <ecNumber evidence="2">5.3.1.28</ecNumber>
    </submittedName>
</protein>
<dbReference type="RefSeq" id="WP_071135903.1">
    <property type="nucleotide sequence ID" value="NZ_LT608328.1"/>
</dbReference>
<keyword evidence="2" id="KW-0413">Isomerase</keyword>
<dbReference type="InterPro" id="IPR046348">
    <property type="entry name" value="SIS_dom_sf"/>
</dbReference>
<dbReference type="SUPFAM" id="SSF53697">
    <property type="entry name" value="SIS domain"/>
    <property type="match status" value="1"/>
</dbReference>
<dbReference type="Gene3D" id="3.40.50.10490">
    <property type="entry name" value="Glucose-6-phosphate isomerase like protein, domain 1"/>
    <property type="match status" value="1"/>
</dbReference>
<name>A0A1G4G407_9BACT</name>
<keyword evidence="3" id="KW-1185">Reference proteome</keyword>
<dbReference type="STRING" id="1642646.ING2E5A_0339"/>
<dbReference type="GO" id="GO:0016853">
    <property type="term" value="F:isomerase activity"/>
    <property type="evidence" value="ECO:0007669"/>
    <property type="project" value="UniProtKB-KW"/>
</dbReference>
<dbReference type="InterPro" id="IPR035461">
    <property type="entry name" value="GmhA/DiaA"/>
</dbReference>
<dbReference type="PANTHER" id="PTHR30390:SF7">
    <property type="entry name" value="PHOSPHOHEPTOSE ISOMERASE"/>
    <property type="match status" value="1"/>
</dbReference>
<reference evidence="2 3" key="1">
    <citation type="submission" date="2016-08" db="EMBL/GenBank/DDBJ databases">
        <authorList>
            <person name="Seilhamer J.J."/>
        </authorList>
    </citation>
    <scope>NUCLEOTIDE SEQUENCE [LARGE SCALE GENOMIC DNA]</scope>
    <source>
        <strain evidence="2">ING2-E5A</strain>
    </source>
</reference>
<dbReference type="GO" id="GO:0097367">
    <property type="term" value="F:carbohydrate derivative binding"/>
    <property type="evidence" value="ECO:0007669"/>
    <property type="project" value="InterPro"/>
</dbReference>
<accession>A0A1G4G407</accession>
<dbReference type="GO" id="GO:1901135">
    <property type="term" value="P:carbohydrate derivative metabolic process"/>
    <property type="evidence" value="ECO:0007669"/>
    <property type="project" value="InterPro"/>
</dbReference>
<gene>
    <name evidence="2" type="primary">gmhA</name>
    <name evidence="2" type="ORF">ING2E5A_0339</name>
</gene>
<dbReference type="Proteomes" id="UP000178485">
    <property type="component" value="Chromosome i"/>
</dbReference>
<evidence type="ECO:0000259" key="1">
    <source>
        <dbReference type="PROSITE" id="PS51464"/>
    </source>
</evidence>
<sequence>MKKILLESLQEAHEALQEFMTNEENLQAIINGAAMISNALQKGNKVICCGNGGSLCDATHFAEELTGKFRDERVPLPAISINDAAHITCVGNDYSFSEIFSRHIDAIGQKGDILLAISTSGNSENVLKACESARKREMYIIGLTSDSANSLRTQSDVAICAPRKRYSDRIQEIHIKVIHIMIQLIEYKRSLE</sequence>
<dbReference type="CDD" id="cd05006">
    <property type="entry name" value="SIS_GmhA"/>
    <property type="match status" value="1"/>
</dbReference>
<dbReference type="EC" id="5.3.1.28" evidence="2"/>
<organism evidence="2 3">
    <name type="scientific">Petrimonas mucosa</name>
    <dbReference type="NCBI Taxonomy" id="1642646"/>
    <lineage>
        <taxon>Bacteria</taxon>
        <taxon>Pseudomonadati</taxon>
        <taxon>Bacteroidota</taxon>
        <taxon>Bacteroidia</taxon>
        <taxon>Bacteroidales</taxon>
        <taxon>Dysgonomonadaceae</taxon>
        <taxon>Petrimonas</taxon>
    </lineage>
</organism>